<accession>A0A9P4TA76</accession>
<keyword evidence="2" id="KW-1185">Reference proteome</keyword>
<comment type="caution">
    <text evidence="1">The sequence shown here is derived from an EMBL/GenBank/DDBJ whole genome shotgun (WGS) entry which is preliminary data.</text>
</comment>
<protein>
    <submittedName>
        <fullName evidence="1">Uncharacterized protein</fullName>
    </submittedName>
</protein>
<gene>
    <name evidence="1" type="ORF">E8E13_004065</name>
</gene>
<dbReference type="Proteomes" id="UP000801428">
    <property type="component" value="Unassembled WGS sequence"/>
</dbReference>
<proteinExistence type="predicted"/>
<reference evidence="1" key="1">
    <citation type="submission" date="2019-04" db="EMBL/GenBank/DDBJ databases">
        <title>Sequencing of skin fungus with MAO and IRED activity.</title>
        <authorList>
            <person name="Marsaioli A.J."/>
            <person name="Bonatto J.M.C."/>
            <person name="Reis Junior O."/>
        </authorList>
    </citation>
    <scope>NUCLEOTIDE SEQUENCE</scope>
    <source>
        <strain evidence="1">30M1</strain>
    </source>
</reference>
<dbReference type="AlphaFoldDB" id="A0A9P4TA76"/>
<name>A0A9P4TA76_CURKU</name>
<dbReference type="EMBL" id="SWKU01000018">
    <property type="protein sequence ID" value="KAF2998872.1"/>
    <property type="molecule type" value="Genomic_DNA"/>
</dbReference>
<evidence type="ECO:0000313" key="1">
    <source>
        <dbReference type="EMBL" id="KAF2998872.1"/>
    </source>
</evidence>
<sequence length="289" mass="33118">MPELTTKMSWVTEMLEPLYSHLIAIPSPFLTSEKNEALNMELSKARENTKINRREPDILLPNTPKCSAYTAKSVADNNGELSIANSLQRNKKRGFRALLRRLSSSNDVVDTELSEDMQHLLSLGLTPASTAPPKERYQTRVAKEQKMRLLHKMNPDMAVKYYISGQAADHYEALRLDRPDPEVQAMSIQEWNGQRITVFQAELDLERHEQELDEKYCLRMKSQPEQEKWPVIKLNKGCLKNGEGKKSVKKGVRFDDVHAGKKVKWADVEHVGELEQPDVYFVDYGLHKG</sequence>
<organism evidence="1 2">
    <name type="scientific">Curvularia kusanoi</name>
    <name type="common">Cochliobolus kusanoi</name>
    <dbReference type="NCBI Taxonomy" id="90978"/>
    <lineage>
        <taxon>Eukaryota</taxon>
        <taxon>Fungi</taxon>
        <taxon>Dikarya</taxon>
        <taxon>Ascomycota</taxon>
        <taxon>Pezizomycotina</taxon>
        <taxon>Dothideomycetes</taxon>
        <taxon>Pleosporomycetidae</taxon>
        <taxon>Pleosporales</taxon>
        <taxon>Pleosporineae</taxon>
        <taxon>Pleosporaceae</taxon>
        <taxon>Curvularia</taxon>
    </lineage>
</organism>
<evidence type="ECO:0000313" key="2">
    <source>
        <dbReference type="Proteomes" id="UP000801428"/>
    </source>
</evidence>